<dbReference type="InterPro" id="IPR015424">
    <property type="entry name" value="PyrdxlP-dep_Trfase"/>
</dbReference>
<accession>A0A9W4UUJ8</accession>
<dbReference type="CDD" id="cd00609">
    <property type="entry name" value="AAT_like"/>
    <property type="match status" value="1"/>
</dbReference>
<evidence type="ECO:0000313" key="4">
    <source>
        <dbReference type="EMBL" id="CAI6341216.1"/>
    </source>
</evidence>
<reference evidence="4" key="1">
    <citation type="submission" date="2023-01" db="EMBL/GenBank/DDBJ databases">
        <authorList>
            <person name="Van Ghelder C."/>
            <person name="Rancurel C."/>
        </authorList>
    </citation>
    <scope>NUCLEOTIDE SEQUENCE</scope>
    <source>
        <strain evidence="4">CNCM I-4278</strain>
    </source>
</reference>
<protein>
    <recommendedName>
        <fullName evidence="3">Aminotransferase class I/classII large domain-containing protein</fullName>
    </recommendedName>
</protein>
<gene>
    <name evidence="4" type="ORF">PDIGIT_LOCUS14409</name>
</gene>
<dbReference type="OrthoDB" id="7042322at2759"/>
<dbReference type="PRINTS" id="PR00753">
    <property type="entry name" value="ACCSYNTHASE"/>
</dbReference>
<keyword evidence="5" id="KW-1185">Reference proteome</keyword>
<dbReference type="InterPro" id="IPR004838">
    <property type="entry name" value="NHTrfase_class1_PyrdxlP-BS"/>
</dbReference>
<dbReference type="SUPFAM" id="SSF53383">
    <property type="entry name" value="PLP-dependent transferases"/>
    <property type="match status" value="1"/>
</dbReference>
<dbReference type="Gene3D" id="3.40.640.10">
    <property type="entry name" value="Type I PLP-dependent aspartate aminotransferase-like (Major domain)"/>
    <property type="match status" value="1"/>
</dbReference>
<feature type="domain" description="Aminotransferase class I/classII large" evidence="3">
    <location>
        <begin position="82"/>
        <end position="407"/>
    </location>
</feature>
<dbReference type="InterPro" id="IPR015422">
    <property type="entry name" value="PyrdxlP-dep_Trfase_small"/>
</dbReference>
<name>A0A9W4UUJ8_9PLEO</name>
<comment type="similarity">
    <text evidence="1">Belongs to the class-I pyridoxal-phosphate-dependent aminotransferase family.</text>
</comment>
<dbReference type="GO" id="GO:0006520">
    <property type="term" value="P:amino acid metabolic process"/>
    <property type="evidence" value="ECO:0007669"/>
    <property type="project" value="TreeGrafter"/>
</dbReference>
<dbReference type="GO" id="GO:0008483">
    <property type="term" value="F:transaminase activity"/>
    <property type="evidence" value="ECO:0007669"/>
    <property type="project" value="TreeGrafter"/>
</dbReference>
<dbReference type="InterPro" id="IPR015421">
    <property type="entry name" value="PyrdxlP-dep_Trfase_major"/>
</dbReference>
<dbReference type="Gene3D" id="3.90.1150.10">
    <property type="entry name" value="Aspartate Aminotransferase, domain 1"/>
    <property type="match status" value="1"/>
</dbReference>
<dbReference type="Proteomes" id="UP001152607">
    <property type="component" value="Unassembled WGS sequence"/>
</dbReference>
<comment type="caution">
    <text evidence="4">The sequence shown here is derived from an EMBL/GenBank/DDBJ whole genome shotgun (WGS) entry which is preliminary data.</text>
</comment>
<dbReference type="EMBL" id="CAOQHR010000011">
    <property type="protein sequence ID" value="CAI6341216.1"/>
    <property type="molecule type" value="Genomic_DNA"/>
</dbReference>
<dbReference type="PANTHER" id="PTHR43795:SF39">
    <property type="entry name" value="AMINOTRANSFERASE CLASS I_CLASSII DOMAIN-CONTAINING PROTEIN"/>
    <property type="match status" value="1"/>
</dbReference>
<keyword evidence="2" id="KW-0663">Pyridoxal phosphate</keyword>
<evidence type="ECO:0000256" key="1">
    <source>
        <dbReference type="ARBA" id="ARBA00007441"/>
    </source>
</evidence>
<proteinExistence type="inferred from homology"/>
<sequence>MLSPRSQLTAASLTKPWRYVDPGPRGIYHPETNPNGVITQLTSAENQLVQADIADFIRREVVFSQDVLGYKAVSDGSRRLAGALAERLNEYWRPVEVLSAGDVAVVGSATALHDGLGFCLFEAGEGVLVSRPYYGRFEIDFGFKAQVKVVAVDSTIDTCFLPSVVDEYQAAYDKALSEGIKIRAVMLVNPHNPLGICYPPETIRALMTFCQTHKLHLISDEIYALSVFPSNTSTPTYPFTSVLAIEQPGIDPDLLHVIYGISKDFALPGLRLGALLTRSATLKKSLSSILRFCPPSSTSLLIASTILENRAFCASFIEASRTRLAEAYAFTTARLDEMGIRYADGTNAGFFVFVDLSPFLVDEEGMGREGREQELAGRLLEGGVCVQPGEEHAVEVGWFRVVYSVERRVLVEGLKRYLFPSFLVLFFSYFFLPRRDGGLVRVLTWGCSYD</sequence>
<dbReference type="InterPro" id="IPR050478">
    <property type="entry name" value="Ethylene_sulfur-biosynth"/>
</dbReference>
<dbReference type="Pfam" id="PF00155">
    <property type="entry name" value="Aminotran_1_2"/>
    <property type="match status" value="1"/>
</dbReference>
<evidence type="ECO:0000259" key="3">
    <source>
        <dbReference type="Pfam" id="PF00155"/>
    </source>
</evidence>
<dbReference type="InterPro" id="IPR004839">
    <property type="entry name" value="Aminotransferase_I/II_large"/>
</dbReference>
<dbReference type="PANTHER" id="PTHR43795">
    <property type="entry name" value="BIFUNCTIONAL ASPARTATE AMINOTRANSFERASE AND GLUTAMATE/ASPARTATE-PREPHENATE AMINOTRANSFERASE-RELATED"/>
    <property type="match status" value="1"/>
</dbReference>
<dbReference type="PROSITE" id="PS00105">
    <property type="entry name" value="AA_TRANSFER_CLASS_1"/>
    <property type="match status" value="1"/>
</dbReference>
<evidence type="ECO:0000256" key="2">
    <source>
        <dbReference type="ARBA" id="ARBA00022898"/>
    </source>
</evidence>
<dbReference type="AlphaFoldDB" id="A0A9W4UUJ8"/>
<evidence type="ECO:0000313" key="5">
    <source>
        <dbReference type="Proteomes" id="UP001152607"/>
    </source>
</evidence>
<organism evidence="4 5">
    <name type="scientific">Periconia digitata</name>
    <dbReference type="NCBI Taxonomy" id="1303443"/>
    <lineage>
        <taxon>Eukaryota</taxon>
        <taxon>Fungi</taxon>
        <taxon>Dikarya</taxon>
        <taxon>Ascomycota</taxon>
        <taxon>Pezizomycotina</taxon>
        <taxon>Dothideomycetes</taxon>
        <taxon>Pleosporomycetidae</taxon>
        <taxon>Pleosporales</taxon>
        <taxon>Massarineae</taxon>
        <taxon>Periconiaceae</taxon>
        <taxon>Periconia</taxon>
    </lineage>
</organism>
<dbReference type="GO" id="GO:0030170">
    <property type="term" value="F:pyridoxal phosphate binding"/>
    <property type="evidence" value="ECO:0007669"/>
    <property type="project" value="InterPro"/>
</dbReference>